<feature type="binding site" evidence="3">
    <location>
        <begin position="243"/>
        <end position="247"/>
    </location>
    <ligand>
        <name>FAD</name>
        <dbReference type="ChEBI" id="CHEBI:57692"/>
    </ligand>
</feature>
<dbReference type="OrthoDB" id="9772484at2"/>
<feature type="binding site" evidence="3">
    <location>
        <begin position="387"/>
        <end position="389"/>
    </location>
    <ligand>
        <name>FAD</name>
        <dbReference type="ChEBI" id="CHEBI:57692"/>
    </ligand>
</feature>
<feature type="site" description="Electron transfer via tryptophanyl radical" evidence="4">
    <location>
        <position position="374"/>
    </location>
</feature>
<dbReference type="PROSITE" id="PS51645">
    <property type="entry name" value="PHR_CRY_ALPHA_BETA"/>
    <property type="match status" value="1"/>
</dbReference>
<evidence type="ECO:0000256" key="3">
    <source>
        <dbReference type="PIRSR" id="PIRSR602081-1"/>
    </source>
</evidence>
<keyword evidence="1 3" id="KW-0285">Flavoprotein</keyword>
<dbReference type="Pfam" id="PF03441">
    <property type="entry name" value="FAD_binding_7"/>
    <property type="match status" value="1"/>
</dbReference>
<evidence type="ECO:0000256" key="2">
    <source>
        <dbReference type="ARBA" id="ARBA00022827"/>
    </source>
</evidence>
<dbReference type="PANTHER" id="PTHR11455">
    <property type="entry name" value="CRYPTOCHROME"/>
    <property type="match status" value="1"/>
</dbReference>
<sequence length="479" mass="53012">MARTVMWFRRDLRLADNPALLAAAGRLGTREPGAPGDQREVLALYVLDPHLLSRAGAPRRAYLHESLRALAEAIEDAGGRLAVVTGDPVVEVPRVANRVGAEEVHVAADFAPYGAARDDAVEQALTAQDRRLVRTGSPYAVAPGRVRKGDGEPYRVFTPFRAAWLDHGWRAPVPAPDGVRWLEKPRGAGGAADGEGTRALAARPDVDVPEAGEGAARALWEEFLDDGLDRYQQDRDRPDLAGTSRLSIALRWGEIHPRTLLADLTRLGQDGRRSSGMHDGVASFRSELAWREFFADALWHTPTSARTSLHAVVPEDAWVDGVDEDAALEAWAAGRTGYPFVDAGMRQLAAAGWMHGRVRMVTASFLVKDLHVRWQRGARHFMRHLLDGDLASNQHNWQWVAGTGLDAAPYFRIFNPVTQGTKFDPHGDYVRRWVPELRDVPGAVVHEPWRLRETPAGYPERMLDHAVERKVALDAYGRR</sequence>
<dbReference type="Gene3D" id="1.10.579.10">
    <property type="entry name" value="DNA Cyclobutane Dipyrimidine Photolyase, subunit A, domain 3"/>
    <property type="match status" value="1"/>
</dbReference>
<feature type="binding site" evidence="3">
    <location>
        <position position="284"/>
    </location>
    <ligand>
        <name>FAD</name>
        <dbReference type="ChEBI" id="CHEBI:57692"/>
    </ligand>
</feature>
<evidence type="ECO:0000256" key="1">
    <source>
        <dbReference type="ARBA" id="ARBA00022630"/>
    </source>
</evidence>
<dbReference type="InterPro" id="IPR014729">
    <property type="entry name" value="Rossmann-like_a/b/a_fold"/>
</dbReference>
<keyword evidence="2 3" id="KW-0274">FAD</keyword>
<evidence type="ECO:0000256" key="5">
    <source>
        <dbReference type="RuleBase" id="RU004182"/>
    </source>
</evidence>
<evidence type="ECO:0000313" key="7">
    <source>
        <dbReference type="EMBL" id="TNU77241.1"/>
    </source>
</evidence>
<organism evidence="7 8">
    <name type="scientific">Miniimonas arenae</name>
    <dbReference type="NCBI Taxonomy" id="676201"/>
    <lineage>
        <taxon>Bacteria</taxon>
        <taxon>Bacillati</taxon>
        <taxon>Actinomycetota</taxon>
        <taxon>Actinomycetes</taxon>
        <taxon>Micrococcales</taxon>
        <taxon>Beutenbergiaceae</taxon>
        <taxon>Miniimonas</taxon>
    </lineage>
</organism>
<keyword evidence="5" id="KW-0157">Chromophore</keyword>
<comment type="caution">
    <text evidence="7">The sequence shown here is derived from an EMBL/GenBank/DDBJ whole genome shotgun (WGS) entry which is preliminary data.</text>
</comment>
<accession>A0A5C5BHY5</accession>
<dbReference type="GO" id="GO:0009416">
    <property type="term" value="P:response to light stimulus"/>
    <property type="evidence" value="ECO:0007669"/>
    <property type="project" value="TreeGrafter"/>
</dbReference>
<keyword evidence="8" id="KW-1185">Reference proteome</keyword>
<evidence type="ECO:0000256" key="4">
    <source>
        <dbReference type="PIRSR" id="PIRSR602081-2"/>
    </source>
</evidence>
<dbReference type="SUPFAM" id="SSF48173">
    <property type="entry name" value="Cryptochrome/photolyase FAD-binding domain"/>
    <property type="match status" value="1"/>
</dbReference>
<evidence type="ECO:0000313" key="8">
    <source>
        <dbReference type="Proteomes" id="UP000313849"/>
    </source>
</evidence>
<dbReference type="AlphaFoldDB" id="A0A5C5BHY5"/>
<dbReference type="GO" id="GO:0003904">
    <property type="term" value="F:deoxyribodipyrimidine photo-lyase activity"/>
    <property type="evidence" value="ECO:0007669"/>
    <property type="project" value="TreeGrafter"/>
</dbReference>
<dbReference type="Gene3D" id="1.25.40.80">
    <property type="match status" value="1"/>
</dbReference>
<dbReference type="PRINTS" id="PR00147">
    <property type="entry name" value="DNAPHOTLYASE"/>
</dbReference>
<dbReference type="InterPro" id="IPR036134">
    <property type="entry name" value="Crypto/Photolyase_FAD-like_sf"/>
</dbReference>
<feature type="site" description="Electron transfer via tryptophanyl radical" evidence="4">
    <location>
        <position position="318"/>
    </location>
</feature>
<gene>
    <name evidence="7" type="ORF">FH969_00215</name>
</gene>
<dbReference type="PANTHER" id="PTHR11455:SF9">
    <property type="entry name" value="CRYPTOCHROME CIRCADIAN CLOCK 5 ISOFORM X1"/>
    <property type="match status" value="1"/>
</dbReference>
<dbReference type="GO" id="GO:0071949">
    <property type="term" value="F:FAD binding"/>
    <property type="evidence" value="ECO:0007669"/>
    <property type="project" value="TreeGrafter"/>
</dbReference>
<feature type="binding site" evidence="3">
    <location>
        <position position="231"/>
    </location>
    <ligand>
        <name>FAD</name>
        <dbReference type="ChEBI" id="CHEBI:57692"/>
    </ligand>
</feature>
<dbReference type="InterPro" id="IPR036155">
    <property type="entry name" value="Crypto/Photolyase_N_sf"/>
</dbReference>
<reference evidence="7 8" key="1">
    <citation type="submission" date="2019-06" db="EMBL/GenBank/DDBJ databases">
        <title>Draft genome sequence of Miniimonas arenae KCTC 19750T isolated from sea sand.</title>
        <authorList>
            <person name="Park S.-J."/>
        </authorList>
    </citation>
    <scope>NUCLEOTIDE SEQUENCE [LARGE SCALE GENOMIC DNA]</scope>
    <source>
        <strain evidence="7 8">KCTC 19750</strain>
    </source>
</reference>
<dbReference type="RefSeq" id="WP_139985316.1">
    <property type="nucleotide sequence ID" value="NZ_VENP01000001.1"/>
</dbReference>
<feature type="binding site" evidence="3">
    <location>
        <begin position="287"/>
        <end position="294"/>
    </location>
    <ligand>
        <name>FAD</name>
        <dbReference type="ChEBI" id="CHEBI:57692"/>
    </ligand>
</feature>
<dbReference type="InterPro" id="IPR006050">
    <property type="entry name" value="DNA_photolyase_N"/>
</dbReference>
<dbReference type="GO" id="GO:0003677">
    <property type="term" value="F:DNA binding"/>
    <property type="evidence" value="ECO:0007669"/>
    <property type="project" value="TreeGrafter"/>
</dbReference>
<feature type="domain" description="Photolyase/cryptochrome alpha/beta" evidence="6">
    <location>
        <begin position="2"/>
        <end position="140"/>
    </location>
</feature>
<protein>
    <submittedName>
        <fullName evidence="7">Deoxyribodipyrimidine photo-lyase</fullName>
    </submittedName>
</protein>
<dbReference type="Pfam" id="PF00875">
    <property type="entry name" value="DNA_photolyase"/>
    <property type="match status" value="1"/>
</dbReference>
<feature type="site" description="Electron transfer via tryptophanyl radical" evidence="4">
    <location>
        <position position="397"/>
    </location>
</feature>
<dbReference type="Proteomes" id="UP000313849">
    <property type="component" value="Unassembled WGS sequence"/>
</dbReference>
<dbReference type="EMBL" id="VENP01000001">
    <property type="protein sequence ID" value="TNU77241.1"/>
    <property type="molecule type" value="Genomic_DNA"/>
</dbReference>
<evidence type="ECO:0000259" key="6">
    <source>
        <dbReference type="PROSITE" id="PS51645"/>
    </source>
</evidence>
<comment type="cofactor">
    <cofactor evidence="3">
        <name>FAD</name>
        <dbReference type="ChEBI" id="CHEBI:57692"/>
    </cofactor>
    <text evidence="3">Binds 1 FAD per subunit.</text>
</comment>
<proteinExistence type="inferred from homology"/>
<name>A0A5C5BHY5_9MICO</name>
<comment type="similarity">
    <text evidence="5">Belongs to the DNA photolyase family.</text>
</comment>
<dbReference type="SUPFAM" id="SSF52425">
    <property type="entry name" value="Cryptochrome/photolyase, N-terminal domain"/>
    <property type="match status" value="1"/>
</dbReference>
<dbReference type="InterPro" id="IPR002081">
    <property type="entry name" value="Cryptochrome/DNA_photolyase_1"/>
</dbReference>
<keyword evidence="7" id="KW-0456">Lyase</keyword>
<dbReference type="InterPro" id="IPR005101">
    <property type="entry name" value="Cryptochr/Photolyase_FAD-bd"/>
</dbReference>
<dbReference type="Gene3D" id="3.40.50.620">
    <property type="entry name" value="HUPs"/>
    <property type="match status" value="1"/>
</dbReference>